<dbReference type="OrthoDB" id="10626045at2759"/>
<dbReference type="Proteomes" id="UP000696573">
    <property type="component" value="Unassembled WGS sequence"/>
</dbReference>
<keyword evidence="1" id="KW-1133">Transmembrane helix</keyword>
<keyword evidence="3" id="KW-1185">Reference proteome</keyword>
<protein>
    <recommendedName>
        <fullName evidence="4">Transmembrane protein</fullName>
    </recommendedName>
</protein>
<evidence type="ECO:0000313" key="3">
    <source>
        <dbReference type="Proteomes" id="UP000696573"/>
    </source>
</evidence>
<name>A0A9N9VGM5_9HYPO</name>
<keyword evidence="1" id="KW-0472">Membrane</keyword>
<reference evidence="2" key="1">
    <citation type="submission" date="2021-10" db="EMBL/GenBank/DDBJ databases">
        <authorList>
            <person name="Piombo E."/>
        </authorList>
    </citation>
    <scope>NUCLEOTIDE SEQUENCE</scope>
</reference>
<dbReference type="EMBL" id="CABFNQ020000682">
    <property type="protein sequence ID" value="CAH0022726.1"/>
    <property type="molecule type" value="Genomic_DNA"/>
</dbReference>
<comment type="caution">
    <text evidence="2">The sequence shown here is derived from an EMBL/GenBank/DDBJ whole genome shotgun (WGS) entry which is preliminary data.</text>
</comment>
<feature type="transmembrane region" description="Helical" evidence="1">
    <location>
        <begin position="123"/>
        <end position="143"/>
    </location>
</feature>
<gene>
    <name evidence="2" type="ORF">CRHIZ90672A_00012848</name>
</gene>
<accession>A0A9N9VGM5</accession>
<evidence type="ECO:0000313" key="2">
    <source>
        <dbReference type="EMBL" id="CAH0022726.1"/>
    </source>
</evidence>
<evidence type="ECO:0000256" key="1">
    <source>
        <dbReference type="SAM" id="Phobius"/>
    </source>
</evidence>
<evidence type="ECO:0008006" key="4">
    <source>
        <dbReference type="Google" id="ProtNLM"/>
    </source>
</evidence>
<sequence length="167" mass="17651">MCSEVACLDVGAPSLTSPHLTSFLAPSLTSLHFLPRTFPHFTSLYFSTNTTIVSPFFASLPHFPQATYQRPSCPPPSPSEGAPLESTPLLDGAQDIDISVPPSTAPSVVSSASIRVITYRPSVLVLMLVVHYLFVGVLVYIVYRLLGGFNSACKDAPGGSGPAGVQD</sequence>
<proteinExistence type="predicted"/>
<dbReference type="AlphaFoldDB" id="A0A9N9VGM5"/>
<keyword evidence="1" id="KW-0812">Transmembrane</keyword>
<organism evidence="2 3">
    <name type="scientific">Clonostachys rhizophaga</name>
    <dbReference type="NCBI Taxonomy" id="160324"/>
    <lineage>
        <taxon>Eukaryota</taxon>
        <taxon>Fungi</taxon>
        <taxon>Dikarya</taxon>
        <taxon>Ascomycota</taxon>
        <taxon>Pezizomycotina</taxon>
        <taxon>Sordariomycetes</taxon>
        <taxon>Hypocreomycetidae</taxon>
        <taxon>Hypocreales</taxon>
        <taxon>Bionectriaceae</taxon>
        <taxon>Clonostachys</taxon>
    </lineage>
</organism>